<accession>A0A0D0PXE0</accession>
<dbReference type="Pfam" id="PF01116">
    <property type="entry name" value="F_bP_aldolase"/>
    <property type="match status" value="1"/>
</dbReference>
<keyword evidence="2" id="KW-0479">Metal-binding</keyword>
<comment type="cofactor">
    <cofactor evidence="2">
        <name>Zn(2+)</name>
        <dbReference type="ChEBI" id="CHEBI:29105"/>
    </cofactor>
    <text evidence="2">Binds 2 Zn(2+) ions per subunit. One is catalytic and the other provides a structural contribution.</text>
</comment>
<keyword evidence="2" id="KW-0862">Zinc</keyword>
<dbReference type="PANTHER" id="PTHR30304">
    <property type="entry name" value="D-TAGATOSE-1,6-BISPHOSPHATE ALDOLASE"/>
    <property type="match status" value="1"/>
</dbReference>
<feature type="active site" description="Proton donor" evidence="1">
    <location>
        <position position="84"/>
    </location>
</feature>
<feature type="binding site" evidence="2">
    <location>
        <position position="85"/>
    </location>
    <ligand>
        <name>Zn(2+)</name>
        <dbReference type="ChEBI" id="CHEBI:29105"/>
        <label>1</label>
        <note>catalytic</note>
    </ligand>
</feature>
<sequence>MPLAPTHDLLASAAADRRGLPAFNVITLEHAEAIAAGAEAAGTPVVLQLSQNAIAYRGGRLLPIARACAEVAAAARVPVSLHLDHCEDFDLLRAAPAAGFSSAMFDASALPHDENVKATAEAAAWAHRHGLHLEAELGRVGGKDGEPPLSAHAPGARTDPAEAARYVADTGVDALAVAVGSSHAMTSRTAALDLALIGELAAAVPVPLVLHGSSGVPDEQLAAAVAAGMVKINIGTALNLSCTAAVRDHLAAHPAATDPRKYLAAGRDAMARTVEQLARVVTGRTDASA</sequence>
<dbReference type="PIRSF" id="PIRSF001359">
    <property type="entry name" value="F_bP_aldolase_II"/>
    <property type="match status" value="1"/>
</dbReference>
<feature type="binding site" evidence="2">
    <location>
        <position position="136"/>
    </location>
    <ligand>
        <name>Zn(2+)</name>
        <dbReference type="ChEBI" id="CHEBI:29105"/>
        <label>2</label>
    </ligand>
</feature>
<dbReference type="NCBIfam" id="TIGR00167">
    <property type="entry name" value="cbbA"/>
    <property type="match status" value="1"/>
</dbReference>
<evidence type="ECO:0000313" key="4">
    <source>
        <dbReference type="Proteomes" id="UP000032066"/>
    </source>
</evidence>
<dbReference type="AlphaFoldDB" id="A0A0D0PXE0"/>
<gene>
    <name evidence="3" type="ORF">TR51_31460</name>
</gene>
<dbReference type="Proteomes" id="UP000032066">
    <property type="component" value="Unassembled WGS sequence"/>
</dbReference>
<dbReference type="InterPro" id="IPR013785">
    <property type="entry name" value="Aldolase_TIM"/>
</dbReference>
<feature type="binding site" evidence="2">
    <location>
        <position position="106"/>
    </location>
    <ligand>
        <name>Zn(2+)</name>
        <dbReference type="ChEBI" id="CHEBI:29105"/>
        <label>2</label>
    </ligand>
</feature>
<feature type="binding site" evidence="2">
    <location>
        <position position="183"/>
    </location>
    <ligand>
        <name>Zn(2+)</name>
        <dbReference type="ChEBI" id="CHEBI:29105"/>
        <label>1</label>
        <note>catalytic</note>
    </ligand>
</feature>
<protein>
    <submittedName>
        <fullName evidence="3">Fructose-bisphosphate aldolase</fullName>
    </submittedName>
</protein>
<evidence type="ECO:0000313" key="3">
    <source>
        <dbReference type="EMBL" id="KIQ63243.1"/>
    </source>
</evidence>
<dbReference type="GO" id="GO:0016832">
    <property type="term" value="F:aldehyde-lyase activity"/>
    <property type="evidence" value="ECO:0007669"/>
    <property type="project" value="InterPro"/>
</dbReference>
<dbReference type="OrthoDB" id="9803995at2"/>
<dbReference type="CDD" id="cd00947">
    <property type="entry name" value="TBP_aldolase_IIB"/>
    <property type="match status" value="1"/>
</dbReference>
<dbReference type="PATRIC" id="fig|2064.6.peg.6665"/>
<proteinExistence type="predicted"/>
<dbReference type="GO" id="GO:0008270">
    <property type="term" value="F:zinc ion binding"/>
    <property type="evidence" value="ECO:0007669"/>
    <property type="project" value="InterPro"/>
</dbReference>
<evidence type="ECO:0000256" key="2">
    <source>
        <dbReference type="PIRSR" id="PIRSR001359-3"/>
    </source>
</evidence>
<dbReference type="EMBL" id="JXZB01000004">
    <property type="protein sequence ID" value="KIQ63243.1"/>
    <property type="molecule type" value="Genomic_DNA"/>
</dbReference>
<dbReference type="STRING" id="2064.TR51_31460"/>
<dbReference type="InterPro" id="IPR050246">
    <property type="entry name" value="Class_II_FBP_aldolase"/>
</dbReference>
<dbReference type="PANTHER" id="PTHR30304:SF0">
    <property type="entry name" value="D-TAGATOSE-1,6-BISPHOSPHATE ALDOLASE SUBUNIT GATY-RELATED"/>
    <property type="match status" value="1"/>
</dbReference>
<organism evidence="3 4">
    <name type="scientific">Kitasatospora griseola</name>
    <name type="common">Streptomyces griseolosporeus</name>
    <dbReference type="NCBI Taxonomy" id="2064"/>
    <lineage>
        <taxon>Bacteria</taxon>
        <taxon>Bacillati</taxon>
        <taxon>Actinomycetota</taxon>
        <taxon>Actinomycetes</taxon>
        <taxon>Kitasatosporales</taxon>
        <taxon>Streptomycetaceae</taxon>
        <taxon>Kitasatospora</taxon>
    </lineage>
</organism>
<feature type="binding site" evidence="2">
    <location>
        <position position="211"/>
    </location>
    <ligand>
        <name>Zn(2+)</name>
        <dbReference type="ChEBI" id="CHEBI:29105"/>
        <label>1</label>
        <note>catalytic</note>
    </ligand>
</feature>
<dbReference type="GO" id="GO:0005975">
    <property type="term" value="P:carbohydrate metabolic process"/>
    <property type="evidence" value="ECO:0007669"/>
    <property type="project" value="InterPro"/>
</dbReference>
<dbReference type="InterPro" id="IPR000771">
    <property type="entry name" value="FBA_II"/>
</dbReference>
<keyword evidence="4" id="KW-1185">Reference proteome</keyword>
<dbReference type="Gene3D" id="3.20.20.70">
    <property type="entry name" value="Aldolase class I"/>
    <property type="match status" value="1"/>
</dbReference>
<dbReference type="SUPFAM" id="SSF51569">
    <property type="entry name" value="Aldolase"/>
    <property type="match status" value="1"/>
</dbReference>
<reference evidence="3 4" key="1">
    <citation type="submission" date="2015-02" db="EMBL/GenBank/DDBJ databases">
        <title>Draft genome sequence of Kitasatospora griseola MF730-N6, a bafilomycin, terpentecin and satosporin producer.</title>
        <authorList>
            <person name="Arens J.C."/>
            <person name="Haltli B."/>
            <person name="Kerr R.G."/>
        </authorList>
    </citation>
    <scope>NUCLEOTIDE SEQUENCE [LARGE SCALE GENOMIC DNA]</scope>
    <source>
        <strain evidence="3 4">MF730-N6</strain>
    </source>
</reference>
<dbReference type="RefSeq" id="WP_043915597.1">
    <property type="nucleotide sequence ID" value="NZ_JXZB01000004.1"/>
</dbReference>
<evidence type="ECO:0000256" key="1">
    <source>
        <dbReference type="PIRSR" id="PIRSR001359-1"/>
    </source>
</evidence>
<name>A0A0D0PXE0_KITGR</name>
<comment type="caution">
    <text evidence="3">The sequence shown here is derived from an EMBL/GenBank/DDBJ whole genome shotgun (WGS) entry which is preliminary data.</text>
</comment>